<evidence type="ECO:0000313" key="2">
    <source>
        <dbReference type="Proteomes" id="UP001169574"/>
    </source>
</evidence>
<accession>A0AAN4EWI0</accession>
<organism evidence="1 2">
    <name type="scientific">Citrobacter freundii</name>
    <dbReference type="NCBI Taxonomy" id="546"/>
    <lineage>
        <taxon>Bacteria</taxon>
        <taxon>Pseudomonadati</taxon>
        <taxon>Pseudomonadota</taxon>
        <taxon>Gammaproteobacteria</taxon>
        <taxon>Enterobacterales</taxon>
        <taxon>Enterobacteriaceae</taxon>
        <taxon>Citrobacter</taxon>
        <taxon>Citrobacter freundii complex</taxon>
    </lineage>
</organism>
<dbReference type="CDD" id="cd00093">
    <property type="entry name" value="HTH_XRE"/>
    <property type="match status" value="1"/>
</dbReference>
<gene>
    <name evidence="1" type="ORF">P7U51_003417</name>
</gene>
<reference evidence="1" key="1">
    <citation type="submission" date="2024-02" db="EMBL/GenBank/DDBJ databases">
        <authorList>
            <consortium name="Clinical and Environmental Microbiology Branch: Whole genome sequencing antimicrobial resistance pathogens in the healthcare setting"/>
        </authorList>
    </citation>
    <scope>NUCLEOTIDE SEQUENCE</scope>
    <source>
        <strain evidence="1">Whole organism</strain>
    </source>
</reference>
<dbReference type="Pfam" id="PF07278">
    <property type="entry name" value="DUF1441"/>
    <property type="match status" value="1"/>
</dbReference>
<dbReference type="InterPro" id="IPR009901">
    <property type="entry name" value="Phage_VT1-Sakai_H0025"/>
</dbReference>
<dbReference type="EMBL" id="ABLGCN030000008">
    <property type="protein sequence ID" value="EMM7458872.1"/>
    <property type="molecule type" value="Genomic_DNA"/>
</dbReference>
<comment type="caution">
    <text evidence="1">The sequence shown here is derived from an EMBL/GenBank/DDBJ whole genome shotgun (WGS) entry which is preliminary data.</text>
</comment>
<dbReference type="InterPro" id="IPR001387">
    <property type="entry name" value="Cro/C1-type_HTH"/>
</dbReference>
<dbReference type="RefSeq" id="WP_128295658.1">
    <property type="nucleotide sequence ID" value="NZ_CP042517.1"/>
</dbReference>
<sequence length="85" mass="9434">MKMMKNRKDDGLCVFCSSSLGEMMKQIRLTITELAGATGMHRQTVSKRLRDIPPAPGSSCKRKLYDLKSALSAIYSTRGSQNAEH</sequence>
<dbReference type="Proteomes" id="UP001169574">
    <property type="component" value="Unassembled WGS sequence"/>
</dbReference>
<name>A0AAN4EWI0_CITFR</name>
<protein>
    <submittedName>
        <fullName evidence="1">DUF1441 family protein</fullName>
    </submittedName>
</protein>
<evidence type="ECO:0000313" key="1">
    <source>
        <dbReference type="EMBL" id="EMM7458872.1"/>
    </source>
</evidence>
<dbReference type="AlphaFoldDB" id="A0AAN4EWI0"/>
<proteinExistence type="predicted"/>